<organism evidence="2 3">
    <name type="scientific">Falsibacillus albus</name>
    <dbReference type="NCBI Taxonomy" id="2478915"/>
    <lineage>
        <taxon>Bacteria</taxon>
        <taxon>Bacillati</taxon>
        <taxon>Bacillota</taxon>
        <taxon>Bacilli</taxon>
        <taxon>Bacillales</taxon>
        <taxon>Bacillaceae</taxon>
        <taxon>Falsibacillus</taxon>
    </lineage>
</organism>
<gene>
    <name evidence="2" type="ORF">D9X91_10435</name>
</gene>
<sequence length="89" mass="9596">MSFLSSGLNIQGLKINKVGGGCVFNTGTSHISRKFSSIKRNEGFGEQNADYVECIFPIYIVEDGDEFDSGSSKVNYSISTTSPSNSSLE</sequence>
<evidence type="ECO:0000313" key="2">
    <source>
        <dbReference type="EMBL" id="RLQ95444.1"/>
    </source>
</evidence>
<protein>
    <submittedName>
        <fullName evidence="2">Uncharacterized protein</fullName>
    </submittedName>
</protein>
<comment type="caution">
    <text evidence="2">The sequence shown here is derived from an EMBL/GenBank/DDBJ whole genome shotgun (WGS) entry which is preliminary data.</text>
</comment>
<accession>A0A3L7JYU8</accession>
<dbReference type="Proteomes" id="UP000276770">
    <property type="component" value="Unassembled WGS sequence"/>
</dbReference>
<feature type="region of interest" description="Disordered" evidence="1">
    <location>
        <begin position="68"/>
        <end position="89"/>
    </location>
</feature>
<keyword evidence="3" id="KW-1185">Reference proteome</keyword>
<feature type="compositionally biased region" description="Low complexity" evidence="1">
    <location>
        <begin position="77"/>
        <end position="89"/>
    </location>
</feature>
<proteinExistence type="predicted"/>
<evidence type="ECO:0000256" key="1">
    <source>
        <dbReference type="SAM" id="MobiDB-lite"/>
    </source>
</evidence>
<reference evidence="2 3" key="1">
    <citation type="submission" date="2018-10" db="EMBL/GenBank/DDBJ databases">
        <title>Falsibacillus sp. genome draft.</title>
        <authorList>
            <person name="Shi S."/>
        </authorList>
    </citation>
    <scope>NUCLEOTIDE SEQUENCE [LARGE SCALE GENOMIC DNA]</scope>
    <source>
        <strain evidence="2 3">GY 10110</strain>
    </source>
</reference>
<dbReference type="EMBL" id="RCVZ01000006">
    <property type="protein sequence ID" value="RLQ95444.1"/>
    <property type="molecule type" value="Genomic_DNA"/>
</dbReference>
<evidence type="ECO:0000313" key="3">
    <source>
        <dbReference type="Proteomes" id="UP000276770"/>
    </source>
</evidence>
<dbReference type="AlphaFoldDB" id="A0A3L7JYU8"/>
<name>A0A3L7JYU8_9BACI</name>